<accession>A0A9J6G5R5</accession>
<evidence type="ECO:0000259" key="1">
    <source>
        <dbReference type="Pfam" id="PF13193"/>
    </source>
</evidence>
<sequence>MSSSTASGGKCIRPKLSRIYSSTQAVEQVAVLGVPFPEMGDAPAAIVILMRGYSPGEQLAEELKEFVAGKPELTMFLDCGSNIFGQRGLSS</sequence>
<dbReference type="Pfam" id="PF13193">
    <property type="entry name" value="AMP-binding_C"/>
    <property type="match status" value="1"/>
</dbReference>
<evidence type="ECO:0000313" key="2">
    <source>
        <dbReference type="EMBL" id="KAH9370858.1"/>
    </source>
</evidence>
<dbReference type="Gene3D" id="3.30.300.30">
    <property type="match status" value="1"/>
</dbReference>
<keyword evidence="3" id="KW-1185">Reference proteome</keyword>
<comment type="caution">
    <text evidence="2">The sequence shown here is derived from an EMBL/GenBank/DDBJ whole genome shotgun (WGS) entry which is preliminary data.</text>
</comment>
<dbReference type="InterPro" id="IPR025110">
    <property type="entry name" value="AMP-bd_C"/>
</dbReference>
<evidence type="ECO:0000313" key="3">
    <source>
        <dbReference type="Proteomes" id="UP000821853"/>
    </source>
</evidence>
<name>A0A9J6G5R5_HAELO</name>
<proteinExistence type="predicted"/>
<feature type="domain" description="AMP-binding enzyme C-terminal" evidence="1">
    <location>
        <begin position="19"/>
        <end position="69"/>
    </location>
</feature>
<dbReference type="Proteomes" id="UP000821853">
    <property type="component" value="Chromosome 3"/>
</dbReference>
<reference evidence="2 3" key="1">
    <citation type="journal article" date="2020" name="Cell">
        <title>Large-Scale Comparative Analyses of Tick Genomes Elucidate Their Genetic Diversity and Vector Capacities.</title>
        <authorList>
            <consortium name="Tick Genome and Microbiome Consortium (TIGMIC)"/>
            <person name="Jia N."/>
            <person name="Wang J."/>
            <person name="Shi W."/>
            <person name="Du L."/>
            <person name="Sun Y."/>
            <person name="Zhan W."/>
            <person name="Jiang J.F."/>
            <person name="Wang Q."/>
            <person name="Zhang B."/>
            <person name="Ji P."/>
            <person name="Bell-Sakyi L."/>
            <person name="Cui X.M."/>
            <person name="Yuan T.T."/>
            <person name="Jiang B.G."/>
            <person name="Yang W.F."/>
            <person name="Lam T.T."/>
            <person name="Chang Q.C."/>
            <person name="Ding S.J."/>
            <person name="Wang X.J."/>
            <person name="Zhu J.G."/>
            <person name="Ruan X.D."/>
            <person name="Zhao L."/>
            <person name="Wei J.T."/>
            <person name="Ye R.Z."/>
            <person name="Que T.C."/>
            <person name="Du C.H."/>
            <person name="Zhou Y.H."/>
            <person name="Cheng J.X."/>
            <person name="Dai P.F."/>
            <person name="Guo W.B."/>
            <person name="Han X.H."/>
            <person name="Huang E.J."/>
            <person name="Li L.F."/>
            <person name="Wei W."/>
            <person name="Gao Y.C."/>
            <person name="Liu J.Z."/>
            <person name="Shao H.Z."/>
            <person name="Wang X."/>
            <person name="Wang C.C."/>
            <person name="Yang T.C."/>
            <person name="Huo Q.B."/>
            <person name="Li W."/>
            <person name="Chen H.Y."/>
            <person name="Chen S.E."/>
            <person name="Zhou L.G."/>
            <person name="Ni X.B."/>
            <person name="Tian J.H."/>
            <person name="Sheng Y."/>
            <person name="Liu T."/>
            <person name="Pan Y.S."/>
            <person name="Xia L.Y."/>
            <person name="Li J."/>
            <person name="Zhao F."/>
            <person name="Cao W.C."/>
        </authorList>
    </citation>
    <scope>NUCLEOTIDE SEQUENCE [LARGE SCALE GENOMIC DNA]</scope>
    <source>
        <strain evidence="2">HaeL-2018</strain>
    </source>
</reference>
<dbReference type="VEuPathDB" id="VectorBase:HLOH_062215"/>
<protein>
    <recommendedName>
        <fullName evidence="1">AMP-binding enzyme C-terminal domain-containing protein</fullName>
    </recommendedName>
</protein>
<gene>
    <name evidence="2" type="ORF">HPB48_004061</name>
</gene>
<dbReference type="SUPFAM" id="SSF56801">
    <property type="entry name" value="Acetyl-CoA synthetase-like"/>
    <property type="match status" value="1"/>
</dbReference>
<dbReference type="OrthoDB" id="10253869at2759"/>
<organism evidence="2 3">
    <name type="scientific">Haemaphysalis longicornis</name>
    <name type="common">Bush tick</name>
    <dbReference type="NCBI Taxonomy" id="44386"/>
    <lineage>
        <taxon>Eukaryota</taxon>
        <taxon>Metazoa</taxon>
        <taxon>Ecdysozoa</taxon>
        <taxon>Arthropoda</taxon>
        <taxon>Chelicerata</taxon>
        <taxon>Arachnida</taxon>
        <taxon>Acari</taxon>
        <taxon>Parasitiformes</taxon>
        <taxon>Ixodida</taxon>
        <taxon>Ixodoidea</taxon>
        <taxon>Ixodidae</taxon>
        <taxon>Haemaphysalinae</taxon>
        <taxon>Haemaphysalis</taxon>
    </lineage>
</organism>
<dbReference type="EMBL" id="JABSTR010000005">
    <property type="protein sequence ID" value="KAH9370858.1"/>
    <property type="molecule type" value="Genomic_DNA"/>
</dbReference>
<dbReference type="AlphaFoldDB" id="A0A9J6G5R5"/>
<dbReference type="InterPro" id="IPR045851">
    <property type="entry name" value="AMP-bd_C_sf"/>
</dbReference>